<sequence>MLSIFYHRRRRRKSKRLGALYKISKAARCHDYCAFTSGNMLC</sequence>
<dbReference type="HOGENOM" id="CLU_3257579_0_0_6"/>
<gene>
    <name evidence="1" type="ORF">A628_03541</name>
</gene>
<name>V7IMC4_SALET</name>
<accession>V7IMC4</accession>
<organism evidence="1 2">
    <name type="scientific">Salmonella enterica subsp. enterica serovar Cubana str. 76814</name>
    <dbReference type="NCBI Taxonomy" id="1192560"/>
    <lineage>
        <taxon>Bacteria</taxon>
        <taxon>Pseudomonadati</taxon>
        <taxon>Pseudomonadota</taxon>
        <taxon>Gammaproteobacteria</taxon>
        <taxon>Enterobacterales</taxon>
        <taxon>Enterobacteriaceae</taxon>
        <taxon>Salmonella</taxon>
    </lineage>
</organism>
<evidence type="ECO:0000313" key="2">
    <source>
        <dbReference type="Proteomes" id="UP000018534"/>
    </source>
</evidence>
<dbReference type="EMBL" id="AZGR01000075">
    <property type="protein sequence ID" value="ETA86464.1"/>
    <property type="molecule type" value="Genomic_DNA"/>
</dbReference>
<proteinExistence type="predicted"/>
<evidence type="ECO:0000313" key="1">
    <source>
        <dbReference type="EMBL" id="ETA86464.1"/>
    </source>
</evidence>
<protein>
    <submittedName>
        <fullName evidence="1">Uncharacterized protein</fullName>
    </submittedName>
</protein>
<comment type="caution">
    <text evidence="1">The sequence shown here is derived from an EMBL/GenBank/DDBJ whole genome shotgun (WGS) entry which is preliminary data.</text>
</comment>
<dbReference type="Proteomes" id="UP000018534">
    <property type="component" value="Unassembled WGS sequence"/>
</dbReference>
<dbReference type="AlphaFoldDB" id="V7IMC4"/>
<reference evidence="1 2" key="1">
    <citation type="journal article" date="2014" name="Genome Announc.">
        <title>Whole-Genome Sequencing of Salmonella enterica subsp. enterica Serovar Cubana Strains Isolated from Agricultural Sources.</title>
        <authorList>
            <person name="Benahmed F.H."/>
            <person name="Gopinath G.R."/>
            <person name="Wang H."/>
            <person name="Jean-Gilles Beaubrun J."/>
            <person name="Grim C."/>
            <person name="Cheng C.M."/>
            <person name="McClelland M."/>
            <person name="Ayers S."/>
            <person name="Abbott J."/>
            <person name="Desai P."/>
            <person name="Frye J.G."/>
            <person name="Weinstock G."/>
            <person name="Hammack T.S."/>
            <person name="Hanes D.E."/>
            <person name="Rasmussen M.A."/>
            <person name="Davidson M.K."/>
        </authorList>
    </citation>
    <scope>NUCLEOTIDE SEQUENCE [LARGE SCALE GENOMIC DNA]</scope>
    <source>
        <strain evidence="1">76814</strain>
    </source>
</reference>